<evidence type="ECO:0000313" key="3">
    <source>
        <dbReference type="Proteomes" id="UP001183619"/>
    </source>
</evidence>
<comment type="caution">
    <text evidence="2">The sequence shown here is derived from an EMBL/GenBank/DDBJ whole genome shotgun (WGS) entry which is preliminary data.</text>
</comment>
<dbReference type="Proteomes" id="UP001183619">
    <property type="component" value="Unassembled WGS sequence"/>
</dbReference>
<protein>
    <recommendedName>
        <fullName evidence="1">DUF1023 domain-containing protein</fullName>
    </recommendedName>
</protein>
<reference evidence="2 3" key="1">
    <citation type="submission" date="2023-07" db="EMBL/GenBank/DDBJ databases">
        <title>Sequencing the genomes of 1000 actinobacteria strains.</title>
        <authorList>
            <person name="Klenk H.-P."/>
        </authorList>
    </citation>
    <scope>NUCLEOTIDE SEQUENCE [LARGE SCALE GENOMIC DNA]</scope>
    <source>
        <strain evidence="2 3">DSM 44508</strain>
    </source>
</reference>
<dbReference type="Pfam" id="PF06259">
    <property type="entry name" value="Abhydrolase_8"/>
    <property type="match status" value="1"/>
</dbReference>
<keyword evidence="3" id="KW-1185">Reference proteome</keyword>
<gene>
    <name evidence="2" type="ORF">J2S37_000481</name>
</gene>
<feature type="domain" description="DUF1023" evidence="1">
    <location>
        <begin position="204"/>
        <end position="329"/>
    </location>
</feature>
<dbReference type="RefSeq" id="WP_277103867.1">
    <property type="nucleotide sequence ID" value="NZ_BAAAJS010000014.1"/>
</dbReference>
<evidence type="ECO:0000313" key="2">
    <source>
        <dbReference type="EMBL" id="MDR7353943.1"/>
    </source>
</evidence>
<sequence>MFPINTIAVERWAKKLAEDAEFILHVHGALQQSWNNFALEATGDAFDKALTRGIGYSVDSVAYARLMKQASDTLYETVKAQLDLEAHYEHVKNAAIAEGLEIIDGVVHDKSQSFNPLVQLIQAKLDSFRVQAELLDKACHDEIIRLTYCTPQEKHEDLLPGGDDNLSLKNLDHIRRAEQQGVLAEIRRQHPDAKILKASDEGIIVSFGDLENADLITTMTFGVGSGEQENWPGHVSDAAKIHKDLPKNAAVIAWLDYKPPATIAEATDTMPAQLGATKLAEFQKFVHETNPAAYKTVLAHSYGTLPAVIPARRPDGLIANKIIMLGSPGGLFPTNPGGQPKDASTVLQNPDQELVVIDADRDPIGLLHDNESGIFGPDPKIYADESYRVSGGHSDFIGSEDNRKILIDEITEALAK</sequence>
<evidence type="ECO:0000259" key="1">
    <source>
        <dbReference type="Pfam" id="PF06259"/>
    </source>
</evidence>
<organism evidence="2 3">
    <name type="scientific">Corynebacterium felinum</name>
    <dbReference type="NCBI Taxonomy" id="131318"/>
    <lineage>
        <taxon>Bacteria</taxon>
        <taxon>Bacillati</taxon>
        <taxon>Actinomycetota</taxon>
        <taxon>Actinomycetes</taxon>
        <taxon>Mycobacteriales</taxon>
        <taxon>Corynebacteriaceae</taxon>
        <taxon>Corynebacterium</taxon>
    </lineage>
</organism>
<name>A0ABU2B5Q2_9CORY</name>
<proteinExistence type="predicted"/>
<dbReference type="InterPro" id="IPR010427">
    <property type="entry name" value="DUF1023"/>
</dbReference>
<accession>A0ABU2B5Q2</accession>
<dbReference type="EMBL" id="JAVDYF010000001">
    <property type="protein sequence ID" value="MDR7353943.1"/>
    <property type="molecule type" value="Genomic_DNA"/>
</dbReference>